<comment type="caution">
    <text evidence="6">The sequence shown here is derived from an EMBL/GenBank/DDBJ whole genome shotgun (WGS) entry which is preliminary data.</text>
</comment>
<dbReference type="NCBIfam" id="TIGR01728">
    <property type="entry name" value="SsuA_fam"/>
    <property type="match status" value="1"/>
</dbReference>
<dbReference type="CDD" id="cd13560">
    <property type="entry name" value="PBP2_taurine"/>
    <property type="match status" value="1"/>
</dbReference>
<dbReference type="Pfam" id="PF13379">
    <property type="entry name" value="NMT1_2"/>
    <property type="match status" value="1"/>
</dbReference>
<feature type="signal peptide" evidence="4">
    <location>
        <begin position="1"/>
        <end position="36"/>
    </location>
</feature>
<evidence type="ECO:0000256" key="1">
    <source>
        <dbReference type="ARBA" id="ARBA00004418"/>
    </source>
</evidence>
<accession>A0ABT9XKS4</accession>
<dbReference type="PANTHER" id="PTHR30024">
    <property type="entry name" value="ALIPHATIC SULFONATES-BINDING PROTEIN-RELATED"/>
    <property type="match status" value="1"/>
</dbReference>
<dbReference type="PROSITE" id="PS51257">
    <property type="entry name" value="PROKAR_LIPOPROTEIN"/>
    <property type="match status" value="1"/>
</dbReference>
<dbReference type="PANTHER" id="PTHR30024:SF47">
    <property type="entry name" value="TAURINE-BINDING PERIPLASMIC PROTEIN"/>
    <property type="match status" value="1"/>
</dbReference>
<dbReference type="RefSeq" id="WP_274454661.1">
    <property type="nucleotide sequence ID" value="NZ_CP067097.1"/>
</dbReference>
<gene>
    <name evidence="6" type="ORF">J2S03_002200</name>
</gene>
<dbReference type="InterPro" id="IPR010068">
    <property type="entry name" value="Peri-bd_TauA"/>
</dbReference>
<reference evidence="6 7" key="1">
    <citation type="submission" date="2023-07" db="EMBL/GenBank/DDBJ databases">
        <title>Genomic Encyclopedia of Type Strains, Phase IV (KMG-IV): sequencing the most valuable type-strain genomes for metagenomic binning, comparative biology and taxonomic classification.</title>
        <authorList>
            <person name="Goeker M."/>
        </authorList>
    </citation>
    <scope>NUCLEOTIDE SEQUENCE [LARGE SCALE GENOMIC DNA]</scope>
    <source>
        <strain evidence="6 7">DSM 4006</strain>
    </source>
</reference>
<dbReference type="InterPro" id="IPR010067">
    <property type="entry name" value="ABC_SsuA_sub-bd"/>
</dbReference>
<evidence type="ECO:0000256" key="2">
    <source>
        <dbReference type="ARBA" id="ARBA00010742"/>
    </source>
</evidence>
<comment type="subcellular location">
    <subcellularLocation>
        <location evidence="1">Periplasm</location>
    </subcellularLocation>
</comment>
<evidence type="ECO:0000256" key="3">
    <source>
        <dbReference type="ARBA" id="ARBA00022729"/>
    </source>
</evidence>
<evidence type="ECO:0000259" key="5">
    <source>
        <dbReference type="SMART" id="SM00062"/>
    </source>
</evidence>
<organism evidence="6 7">
    <name type="scientific">Alicyclobacillus cycloheptanicus</name>
    <dbReference type="NCBI Taxonomy" id="1457"/>
    <lineage>
        <taxon>Bacteria</taxon>
        <taxon>Bacillati</taxon>
        <taxon>Bacillota</taxon>
        <taxon>Bacilli</taxon>
        <taxon>Bacillales</taxon>
        <taxon>Alicyclobacillaceae</taxon>
        <taxon>Alicyclobacillus</taxon>
    </lineage>
</organism>
<keyword evidence="7" id="KW-1185">Reference proteome</keyword>
<dbReference type="EMBL" id="JAUSTP010000017">
    <property type="protein sequence ID" value="MDQ0190336.1"/>
    <property type="molecule type" value="Genomic_DNA"/>
</dbReference>
<sequence>MGKRWKTWAAGCGAAAAAIVSAALVTACGTSQPAGAASSMPAQVKIGYQEIPNTEEIARAQGWAQQELKGTRIQYTPFSSGKDVIAAMSSGAIDIAVIGSSPAAAAIAQGTGYEVIYICDVEGKNEALVVKKNEHIDSLAGLKGHTIATPFGSTSAFSLFMALKQQGISDSSLKILDMEPQQILAAWERGNIDGAYVWEPTLSKMVSDGGTVILNSGQMAKRGVVTADILVARKDFAEKYPQVVADYLKANIRAYNFYEQHPTQAAAVIAKAFDISQPEAANDMKELVWLSPSEQLSSSYLGTQGHVGKMAQIMKNNADFMVTQGDLAQSAPVRTFDNAVAPQYLQQAAQ</sequence>
<dbReference type="Proteomes" id="UP001232973">
    <property type="component" value="Unassembled WGS sequence"/>
</dbReference>
<evidence type="ECO:0000313" key="6">
    <source>
        <dbReference type="EMBL" id="MDQ0190336.1"/>
    </source>
</evidence>
<feature type="domain" description="Solute-binding protein family 3/N-terminal" evidence="5">
    <location>
        <begin position="43"/>
        <end position="283"/>
    </location>
</feature>
<keyword evidence="3 4" id="KW-0732">Signal</keyword>
<dbReference type="SUPFAM" id="SSF53850">
    <property type="entry name" value="Periplasmic binding protein-like II"/>
    <property type="match status" value="1"/>
</dbReference>
<comment type="similarity">
    <text evidence="2">Belongs to the bacterial solute-binding protein SsuA/TauA family.</text>
</comment>
<feature type="chain" id="PRO_5045959759" evidence="4">
    <location>
        <begin position="37"/>
        <end position="350"/>
    </location>
</feature>
<protein>
    <submittedName>
        <fullName evidence="6">Taurine transport system substrate-binding protein</fullName>
    </submittedName>
</protein>
<dbReference type="InterPro" id="IPR001638">
    <property type="entry name" value="Solute-binding_3/MltF_N"/>
</dbReference>
<evidence type="ECO:0000313" key="7">
    <source>
        <dbReference type="Proteomes" id="UP001232973"/>
    </source>
</evidence>
<name>A0ABT9XKS4_9BACL</name>
<evidence type="ECO:0000256" key="4">
    <source>
        <dbReference type="SAM" id="SignalP"/>
    </source>
</evidence>
<dbReference type="SMART" id="SM00062">
    <property type="entry name" value="PBPb"/>
    <property type="match status" value="1"/>
</dbReference>
<dbReference type="Gene3D" id="3.40.190.10">
    <property type="entry name" value="Periplasmic binding protein-like II"/>
    <property type="match status" value="2"/>
</dbReference>
<proteinExistence type="inferred from homology"/>